<feature type="transmembrane region" description="Helical" evidence="2">
    <location>
        <begin position="68"/>
        <end position="89"/>
    </location>
</feature>
<reference evidence="3 4" key="1">
    <citation type="submission" date="2020-12" db="EMBL/GenBank/DDBJ databases">
        <title>Revised draft genomes of Rhodomicrobium vannielii ATCC 17100 and Rhodomicrobium udaipurense JA643.</title>
        <authorList>
            <person name="Conners E.M."/>
            <person name="Davenport E.J."/>
            <person name="Bose A."/>
        </authorList>
    </citation>
    <scope>NUCLEOTIDE SEQUENCE [LARGE SCALE GENOMIC DNA]</scope>
    <source>
        <strain evidence="3 4">JA643</strain>
    </source>
</reference>
<evidence type="ECO:0000256" key="2">
    <source>
        <dbReference type="SAM" id="Phobius"/>
    </source>
</evidence>
<proteinExistence type="predicted"/>
<keyword evidence="4" id="KW-1185">Reference proteome</keyword>
<gene>
    <name evidence="3" type="ORF">JDN41_03795</name>
</gene>
<feature type="transmembrane region" description="Helical" evidence="2">
    <location>
        <begin position="7"/>
        <end position="26"/>
    </location>
</feature>
<feature type="compositionally biased region" description="Low complexity" evidence="1">
    <location>
        <begin position="92"/>
        <end position="116"/>
    </location>
</feature>
<evidence type="ECO:0000313" key="3">
    <source>
        <dbReference type="EMBL" id="MBJ7542675.1"/>
    </source>
</evidence>
<accession>A0A8I1GG31</accession>
<protein>
    <submittedName>
        <fullName evidence="3">Uncharacterized protein</fullName>
    </submittedName>
</protein>
<keyword evidence="2" id="KW-1133">Transmembrane helix</keyword>
<name>A0A8I1GG31_9HYPH</name>
<organism evidence="3 4">
    <name type="scientific">Rhodomicrobium udaipurense</name>
    <dbReference type="NCBI Taxonomy" id="1202716"/>
    <lineage>
        <taxon>Bacteria</taxon>
        <taxon>Pseudomonadati</taxon>
        <taxon>Pseudomonadota</taxon>
        <taxon>Alphaproteobacteria</taxon>
        <taxon>Hyphomicrobiales</taxon>
        <taxon>Hyphomicrobiaceae</taxon>
        <taxon>Rhodomicrobium</taxon>
    </lineage>
</organism>
<evidence type="ECO:0000256" key="1">
    <source>
        <dbReference type="SAM" id="MobiDB-lite"/>
    </source>
</evidence>
<comment type="caution">
    <text evidence="3">The sequence shown here is derived from an EMBL/GenBank/DDBJ whole genome shotgun (WGS) entry which is preliminary data.</text>
</comment>
<dbReference type="Proteomes" id="UP000623250">
    <property type="component" value="Unassembled WGS sequence"/>
</dbReference>
<sequence length="116" mass="12952">MKLLQSLLLFTFTMIASLIAFTYTAIHFPTTMRELLSGAQHVRDQMQSLYLPDNFMVWVDIFLQPNQIVLVGISIAMRFVIGIIGSFVSRNRTPTPTARSDPAPSASASSPFSRWG</sequence>
<dbReference type="EMBL" id="JAEMUK010000008">
    <property type="protein sequence ID" value="MBJ7542675.1"/>
    <property type="molecule type" value="Genomic_DNA"/>
</dbReference>
<evidence type="ECO:0000313" key="4">
    <source>
        <dbReference type="Proteomes" id="UP000623250"/>
    </source>
</evidence>
<dbReference type="RefSeq" id="WP_037239210.1">
    <property type="nucleotide sequence ID" value="NZ_JAEMUK010000008.1"/>
</dbReference>
<keyword evidence="2" id="KW-0812">Transmembrane</keyword>
<dbReference type="AlphaFoldDB" id="A0A8I1GG31"/>
<feature type="region of interest" description="Disordered" evidence="1">
    <location>
        <begin position="89"/>
        <end position="116"/>
    </location>
</feature>
<keyword evidence="2" id="KW-0472">Membrane</keyword>